<comment type="caution">
    <text evidence="1">The sequence shown here is derived from an EMBL/GenBank/DDBJ whole genome shotgun (WGS) entry which is preliminary data.</text>
</comment>
<reference evidence="2" key="1">
    <citation type="journal article" date="2019" name="Int. J. Syst. Evol. Microbiol.">
        <title>The Global Catalogue of Microorganisms (GCM) 10K type strain sequencing project: providing services to taxonomists for standard genome sequencing and annotation.</title>
        <authorList>
            <consortium name="The Broad Institute Genomics Platform"/>
            <consortium name="The Broad Institute Genome Sequencing Center for Infectious Disease"/>
            <person name="Wu L."/>
            <person name="Ma J."/>
        </authorList>
    </citation>
    <scope>NUCLEOTIDE SEQUENCE [LARGE SCALE GENOMIC DNA]</scope>
    <source>
        <strain evidence="2">CGMCC 4.7152</strain>
    </source>
</reference>
<name>A0ABV9VLQ1_9ACTN</name>
<dbReference type="InterPro" id="IPR000415">
    <property type="entry name" value="Nitroreductase-like"/>
</dbReference>
<dbReference type="RefSeq" id="WP_380112497.1">
    <property type="nucleotide sequence ID" value="NZ_JBHSIU010000001.1"/>
</dbReference>
<gene>
    <name evidence="1" type="ORF">ACFPIJ_00470</name>
</gene>
<dbReference type="PANTHER" id="PTHR23026:SF123">
    <property type="entry name" value="NAD(P)H NITROREDUCTASE RV3131-RELATED"/>
    <property type="match status" value="1"/>
</dbReference>
<dbReference type="Proteomes" id="UP001595912">
    <property type="component" value="Unassembled WGS sequence"/>
</dbReference>
<evidence type="ECO:0000313" key="1">
    <source>
        <dbReference type="EMBL" id="MFC4996300.1"/>
    </source>
</evidence>
<accession>A0ABV9VLQ1</accession>
<dbReference type="Gene3D" id="3.40.109.10">
    <property type="entry name" value="NADH Oxidase"/>
    <property type="match status" value="1"/>
</dbReference>
<dbReference type="InterPro" id="IPR050627">
    <property type="entry name" value="Nitroreductase/BluB"/>
</dbReference>
<dbReference type="PANTHER" id="PTHR23026">
    <property type="entry name" value="NADPH NITROREDUCTASE"/>
    <property type="match status" value="1"/>
</dbReference>
<keyword evidence="2" id="KW-1185">Reference proteome</keyword>
<dbReference type="SUPFAM" id="SSF55469">
    <property type="entry name" value="FMN-dependent nitroreductase-like"/>
    <property type="match status" value="2"/>
</dbReference>
<organism evidence="1 2">
    <name type="scientific">Dactylosporangium cerinum</name>
    <dbReference type="NCBI Taxonomy" id="1434730"/>
    <lineage>
        <taxon>Bacteria</taxon>
        <taxon>Bacillati</taxon>
        <taxon>Actinomycetota</taxon>
        <taxon>Actinomycetes</taxon>
        <taxon>Micromonosporales</taxon>
        <taxon>Micromonosporaceae</taxon>
        <taxon>Dactylosporangium</taxon>
    </lineage>
</organism>
<proteinExistence type="predicted"/>
<dbReference type="EMBL" id="JBHSIU010000001">
    <property type="protein sequence ID" value="MFC4996300.1"/>
    <property type="molecule type" value="Genomic_DNA"/>
</dbReference>
<evidence type="ECO:0000313" key="2">
    <source>
        <dbReference type="Proteomes" id="UP001595912"/>
    </source>
</evidence>
<dbReference type="NCBIfam" id="NF047509">
    <property type="entry name" value="Rv3131_FMN_oxido"/>
    <property type="match status" value="1"/>
</dbReference>
<sequence length="335" mass="35756">MSEMQQPASLPAGDVLYEAARVACLAPSIENSQPWRWRIRGNTLELYADRSRQLTATDPQGRLMIVSCGAVLHHATVVLAVLGAAATVERIDDPADPDLLARLTLTGPHQVTAEDMRLHHALRTRCTDRRPFLGVRPLPDEVIDLLRHTTEPFEVSTHAFDPSQVGFLALAARLAATVEQRDAGYQDEIATWTTRHVPATRDGVPVTAAVPKVTRTGPARNFAPGAMPGLAPGPGDDRYTTCLAFATAQDTRADWLRTGEAVSAVLLTATTIGLASSAMSDVVEVPGARTVLRGAVAPAGYPQLTVRLGVNESAPAVPPPPRRPCDEVIEVIAAS</sequence>
<protein>
    <submittedName>
        <fullName evidence="1">Acg family FMN-binding oxidoreductase</fullName>
    </submittedName>
</protein>